<comment type="caution">
    <text evidence="1">The sequence shown here is derived from an EMBL/GenBank/DDBJ whole genome shotgun (WGS) entry which is preliminary data.</text>
</comment>
<dbReference type="RefSeq" id="WP_071976706.1">
    <property type="nucleotide sequence ID" value="NZ_BOQX01000001.1"/>
</dbReference>
<accession>A0A8E2I5N7</accession>
<dbReference type="GeneID" id="79866195"/>
<proteinExistence type="predicted"/>
<organism evidence="1 2">
    <name type="scientific">Heyndrickxia oleronia</name>
    <dbReference type="NCBI Taxonomy" id="38875"/>
    <lineage>
        <taxon>Bacteria</taxon>
        <taxon>Bacillati</taxon>
        <taxon>Bacillota</taxon>
        <taxon>Bacilli</taxon>
        <taxon>Bacillales</taxon>
        <taxon>Bacillaceae</taxon>
        <taxon>Heyndrickxia</taxon>
    </lineage>
</organism>
<dbReference type="InterPro" id="IPR009384">
    <property type="entry name" value="SwrD-like"/>
</dbReference>
<evidence type="ECO:0008006" key="3">
    <source>
        <dbReference type="Google" id="ProtNLM"/>
    </source>
</evidence>
<dbReference type="AlphaFoldDB" id="A0A8E2I5N7"/>
<dbReference type="EMBL" id="MTLA01000221">
    <property type="protein sequence ID" value="OOP67191.1"/>
    <property type="molecule type" value="Genomic_DNA"/>
</dbReference>
<evidence type="ECO:0000313" key="2">
    <source>
        <dbReference type="Proteomes" id="UP000189761"/>
    </source>
</evidence>
<dbReference type="Proteomes" id="UP000189761">
    <property type="component" value="Unassembled WGS sequence"/>
</dbReference>
<dbReference type="PANTHER" id="PTHR39185:SF1">
    <property type="entry name" value="SWARMING MOTILITY PROTEIN SWRD"/>
    <property type="match status" value="1"/>
</dbReference>
<protein>
    <recommendedName>
        <fullName evidence="3">Flagellar protein FlbD</fullName>
    </recommendedName>
</protein>
<name>A0A8E2I5N7_9BACI</name>
<evidence type="ECO:0000313" key="1">
    <source>
        <dbReference type="EMBL" id="OOP67191.1"/>
    </source>
</evidence>
<dbReference type="PANTHER" id="PTHR39185">
    <property type="entry name" value="SWARMING MOTILITY PROTEIN SWRD"/>
    <property type="match status" value="1"/>
</dbReference>
<keyword evidence="2" id="KW-1185">Reference proteome</keyword>
<sequence length="73" mass="8385">MITLTRLNGKSFLLNALYIETIEAFPDSTITLTNGHKYVVKETIEQIEKRILAFYNSINLLGNMNQEVAQHEE</sequence>
<reference evidence="1 2" key="1">
    <citation type="submission" date="2017-01" db="EMBL/GenBank/DDBJ databases">
        <title>Draft genome sequence of Bacillus oleronius.</title>
        <authorList>
            <person name="Allam M."/>
        </authorList>
    </citation>
    <scope>NUCLEOTIDE SEQUENCE [LARGE SCALE GENOMIC DNA]</scope>
    <source>
        <strain evidence="1 2">DSM 9356</strain>
    </source>
</reference>
<dbReference type="Pfam" id="PF06289">
    <property type="entry name" value="FlbD"/>
    <property type="match status" value="1"/>
</dbReference>
<gene>
    <name evidence="1" type="ORF">BWZ43_17110</name>
</gene>